<dbReference type="RefSeq" id="WP_030248564.1">
    <property type="nucleotide sequence ID" value="NZ_JBHEZZ010000034.1"/>
</dbReference>
<sequence length="172" mass="19499">MDETDFWQLIDETREGAQGDPVEHADLLVERLVERTPDEVIDFARLFEARMVRAWRWDLWGAADLLLGGAGDDAFEYFCCWLIGQGREVFEGALADPDELADLVPDFDDEEDGDAEELGDAADRAHEQLTGLPLPDLGIRPKPGKPTGRSFDFDNARIMEERFPRLWDRFGG</sequence>
<name>A0ABV6UZA7_9ACTN</name>
<feature type="domain" description="DUF4240" evidence="1">
    <location>
        <begin position="1"/>
        <end position="128"/>
    </location>
</feature>
<dbReference type="Pfam" id="PF14024">
    <property type="entry name" value="DUF4240"/>
    <property type="match status" value="1"/>
</dbReference>
<dbReference type="Proteomes" id="UP001592528">
    <property type="component" value="Unassembled WGS sequence"/>
</dbReference>
<gene>
    <name evidence="2" type="ORF">ACEZDJ_36520</name>
</gene>
<evidence type="ECO:0000313" key="2">
    <source>
        <dbReference type="EMBL" id="MFC1406804.1"/>
    </source>
</evidence>
<comment type="caution">
    <text evidence="2">The sequence shown here is derived from an EMBL/GenBank/DDBJ whole genome shotgun (WGS) entry which is preliminary data.</text>
</comment>
<organism evidence="2 3">
    <name type="scientific">Streptacidiphilus cavernicola</name>
    <dbReference type="NCBI Taxonomy" id="3342716"/>
    <lineage>
        <taxon>Bacteria</taxon>
        <taxon>Bacillati</taxon>
        <taxon>Actinomycetota</taxon>
        <taxon>Actinomycetes</taxon>
        <taxon>Kitasatosporales</taxon>
        <taxon>Streptomycetaceae</taxon>
        <taxon>Streptacidiphilus</taxon>
    </lineage>
</organism>
<evidence type="ECO:0000313" key="3">
    <source>
        <dbReference type="Proteomes" id="UP001592528"/>
    </source>
</evidence>
<accession>A0ABV6UZA7</accession>
<protein>
    <submittedName>
        <fullName evidence="2">DUF4240 domain-containing protein</fullName>
    </submittedName>
</protein>
<keyword evidence="3" id="KW-1185">Reference proteome</keyword>
<dbReference type="EMBL" id="JBHEZZ010000034">
    <property type="protein sequence ID" value="MFC1406804.1"/>
    <property type="molecule type" value="Genomic_DNA"/>
</dbReference>
<proteinExistence type="predicted"/>
<reference evidence="2 3" key="1">
    <citation type="submission" date="2024-09" db="EMBL/GenBank/DDBJ databases">
        <authorList>
            <person name="Lee S.D."/>
        </authorList>
    </citation>
    <scope>NUCLEOTIDE SEQUENCE [LARGE SCALE GENOMIC DNA]</scope>
    <source>
        <strain evidence="2 3">N1-5</strain>
    </source>
</reference>
<evidence type="ECO:0000259" key="1">
    <source>
        <dbReference type="Pfam" id="PF14024"/>
    </source>
</evidence>
<dbReference type="InterPro" id="IPR025334">
    <property type="entry name" value="DUF4240"/>
</dbReference>